<evidence type="ECO:0000256" key="4">
    <source>
        <dbReference type="SAM" id="MobiDB-lite"/>
    </source>
</evidence>
<reference evidence="6 7" key="1">
    <citation type="journal article" date="2004" name="Science">
        <title>The genome of the diatom Thalassiosira pseudonana: ecology, evolution, and metabolism.</title>
        <authorList>
            <person name="Armbrust E.V."/>
            <person name="Berges J.A."/>
            <person name="Bowler C."/>
            <person name="Green B.R."/>
            <person name="Martinez D."/>
            <person name="Putnam N.H."/>
            <person name="Zhou S."/>
            <person name="Allen A.E."/>
            <person name="Apt K.E."/>
            <person name="Bechner M."/>
            <person name="Brzezinski M.A."/>
            <person name="Chaal B.K."/>
            <person name="Chiovitti A."/>
            <person name="Davis A.K."/>
            <person name="Demarest M.S."/>
            <person name="Detter J.C."/>
            <person name="Glavina T."/>
            <person name="Goodstein D."/>
            <person name="Hadi M.Z."/>
            <person name="Hellsten U."/>
            <person name="Hildebrand M."/>
            <person name="Jenkins B.D."/>
            <person name="Jurka J."/>
            <person name="Kapitonov V.V."/>
            <person name="Kroger N."/>
            <person name="Lau W.W."/>
            <person name="Lane T.W."/>
            <person name="Larimer F.W."/>
            <person name="Lippmeier J.C."/>
            <person name="Lucas S."/>
            <person name="Medina M."/>
            <person name="Montsant A."/>
            <person name="Obornik M."/>
            <person name="Parker M.S."/>
            <person name="Palenik B."/>
            <person name="Pazour G.J."/>
            <person name="Richardson P.M."/>
            <person name="Rynearson T.A."/>
            <person name="Saito M.A."/>
            <person name="Schwartz D.C."/>
            <person name="Thamatrakoln K."/>
            <person name="Valentin K."/>
            <person name="Vardi A."/>
            <person name="Wilkerson F.P."/>
            <person name="Rokhsar D.S."/>
        </authorList>
    </citation>
    <scope>NUCLEOTIDE SEQUENCE [LARGE SCALE GENOMIC DNA]</scope>
    <source>
        <strain evidence="6 7">CCMP1335</strain>
    </source>
</reference>
<organism evidence="6 7">
    <name type="scientific">Thalassiosira pseudonana</name>
    <name type="common">Marine diatom</name>
    <name type="synonym">Cyclotella nana</name>
    <dbReference type="NCBI Taxonomy" id="35128"/>
    <lineage>
        <taxon>Eukaryota</taxon>
        <taxon>Sar</taxon>
        <taxon>Stramenopiles</taxon>
        <taxon>Ochrophyta</taxon>
        <taxon>Bacillariophyta</taxon>
        <taxon>Coscinodiscophyceae</taxon>
        <taxon>Thalassiosirophycidae</taxon>
        <taxon>Thalassiosirales</taxon>
        <taxon>Thalassiosiraceae</taxon>
        <taxon>Thalassiosira</taxon>
    </lineage>
</organism>
<feature type="compositionally biased region" description="Basic residues" evidence="4">
    <location>
        <begin position="30"/>
        <end position="44"/>
    </location>
</feature>
<comment type="similarity">
    <text evidence="1">Belongs to the universal ribosomal protein uL15 family.</text>
</comment>
<dbReference type="RefSeq" id="XP_002291880.1">
    <property type="nucleotide sequence ID" value="XM_002291844.1"/>
</dbReference>
<evidence type="ECO:0000256" key="3">
    <source>
        <dbReference type="ARBA" id="ARBA00023274"/>
    </source>
</evidence>
<dbReference type="SUPFAM" id="SSF52080">
    <property type="entry name" value="Ribosomal proteins L15p and L18e"/>
    <property type="match status" value="1"/>
</dbReference>
<dbReference type="STRING" id="35128.B8C7E6"/>
<feature type="non-terminal residue" evidence="6">
    <location>
        <position position="181"/>
    </location>
</feature>
<dbReference type="HOGENOM" id="CLU_055188_5_2_1"/>
<dbReference type="PaxDb" id="35128-Thaps17747"/>
<proteinExistence type="inferred from homology"/>
<dbReference type="GO" id="GO:0005762">
    <property type="term" value="C:mitochondrial large ribosomal subunit"/>
    <property type="evidence" value="ECO:0000318"/>
    <property type="project" value="GO_Central"/>
</dbReference>
<dbReference type="GO" id="GO:0006412">
    <property type="term" value="P:translation"/>
    <property type="evidence" value="ECO:0007669"/>
    <property type="project" value="InterPro"/>
</dbReference>
<sequence>LTLSNLCDNPGAITRARRIGRGIGSSKGKTSGRGHKGQKSRAGKGVHPTFEGGQTKFYKRLPKVGRMKNAKFKLDLIPLNVGKVQDFVTMGRLIPERSDGVLTMRDFVNAGMFPASSIKSGVKLLGGGKEHVRDKLLIEVPWASASAIEAIEGKGGYVTTVHHNRLALRALLKPHKFPMKP</sequence>
<feature type="domain" description="Large ribosomal subunit protein uL15/eL18" evidence="5">
    <location>
        <begin position="78"/>
        <end position="159"/>
    </location>
</feature>
<evidence type="ECO:0000256" key="1">
    <source>
        <dbReference type="ARBA" id="ARBA00007320"/>
    </source>
</evidence>
<dbReference type="InterPro" id="IPR030878">
    <property type="entry name" value="Ribosomal_uL15"/>
</dbReference>
<dbReference type="FunFam" id="3.100.10.10:FF:000017">
    <property type="entry name" value="Mrpl10p"/>
    <property type="match status" value="1"/>
</dbReference>
<evidence type="ECO:0000313" key="6">
    <source>
        <dbReference type="EMBL" id="EED90731.1"/>
    </source>
</evidence>
<feature type="non-terminal residue" evidence="6">
    <location>
        <position position="1"/>
    </location>
</feature>
<name>B8C7E6_THAPS</name>
<feature type="region of interest" description="Disordered" evidence="4">
    <location>
        <begin position="17"/>
        <end position="49"/>
    </location>
</feature>
<dbReference type="GeneID" id="7445161"/>
<keyword evidence="7" id="KW-1185">Reference proteome</keyword>
<accession>B8C7E6</accession>
<protein>
    <recommendedName>
        <fullName evidence="5">Large ribosomal subunit protein uL15/eL18 domain-containing protein</fullName>
    </recommendedName>
</protein>
<keyword evidence="2" id="KW-0689">Ribosomal protein</keyword>
<evidence type="ECO:0000256" key="2">
    <source>
        <dbReference type="ARBA" id="ARBA00022980"/>
    </source>
</evidence>
<keyword evidence="3" id="KW-0687">Ribonucleoprotein</keyword>
<dbReference type="GO" id="GO:0003735">
    <property type="term" value="F:structural constituent of ribosome"/>
    <property type="evidence" value="ECO:0000318"/>
    <property type="project" value="GO_Central"/>
</dbReference>
<evidence type="ECO:0000313" key="7">
    <source>
        <dbReference type="Proteomes" id="UP000001449"/>
    </source>
</evidence>
<dbReference type="NCBIfam" id="TIGR01071">
    <property type="entry name" value="rplO_bact"/>
    <property type="match status" value="1"/>
</dbReference>
<dbReference type="InterPro" id="IPR005749">
    <property type="entry name" value="Ribosomal_uL15_bac-type"/>
</dbReference>
<dbReference type="EMBL" id="CM000644">
    <property type="protein sequence ID" value="EED90731.1"/>
    <property type="molecule type" value="Genomic_DNA"/>
</dbReference>
<reference evidence="6 7" key="2">
    <citation type="journal article" date="2008" name="Nature">
        <title>The Phaeodactylum genome reveals the evolutionary history of diatom genomes.</title>
        <authorList>
            <person name="Bowler C."/>
            <person name="Allen A.E."/>
            <person name="Badger J.H."/>
            <person name="Grimwood J."/>
            <person name="Jabbari K."/>
            <person name="Kuo A."/>
            <person name="Maheswari U."/>
            <person name="Martens C."/>
            <person name="Maumus F."/>
            <person name="Otillar R.P."/>
            <person name="Rayko E."/>
            <person name="Salamov A."/>
            <person name="Vandepoele K."/>
            <person name="Beszteri B."/>
            <person name="Gruber A."/>
            <person name="Heijde M."/>
            <person name="Katinka M."/>
            <person name="Mock T."/>
            <person name="Valentin K."/>
            <person name="Verret F."/>
            <person name="Berges J.A."/>
            <person name="Brownlee C."/>
            <person name="Cadoret J.P."/>
            <person name="Chiovitti A."/>
            <person name="Choi C.J."/>
            <person name="Coesel S."/>
            <person name="De Martino A."/>
            <person name="Detter J.C."/>
            <person name="Durkin C."/>
            <person name="Falciatore A."/>
            <person name="Fournet J."/>
            <person name="Haruta M."/>
            <person name="Huysman M.J."/>
            <person name="Jenkins B.D."/>
            <person name="Jiroutova K."/>
            <person name="Jorgensen R.E."/>
            <person name="Joubert Y."/>
            <person name="Kaplan A."/>
            <person name="Kroger N."/>
            <person name="Kroth P.G."/>
            <person name="La Roche J."/>
            <person name="Lindquist E."/>
            <person name="Lommer M."/>
            <person name="Martin-Jezequel V."/>
            <person name="Lopez P.J."/>
            <person name="Lucas S."/>
            <person name="Mangogna M."/>
            <person name="McGinnis K."/>
            <person name="Medlin L.K."/>
            <person name="Montsant A."/>
            <person name="Oudot-Le Secq M.P."/>
            <person name="Napoli C."/>
            <person name="Obornik M."/>
            <person name="Parker M.S."/>
            <person name="Petit J.L."/>
            <person name="Porcel B.M."/>
            <person name="Poulsen N."/>
            <person name="Robison M."/>
            <person name="Rychlewski L."/>
            <person name="Rynearson T.A."/>
            <person name="Schmutz J."/>
            <person name="Shapiro H."/>
            <person name="Siaut M."/>
            <person name="Stanley M."/>
            <person name="Sussman M.R."/>
            <person name="Taylor A.R."/>
            <person name="Vardi A."/>
            <person name="von Dassow P."/>
            <person name="Vyverman W."/>
            <person name="Willis A."/>
            <person name="Wyrwicz L.S."/>
            <person name="Rokhsar D.S."/>
            <person name="Weissenbach J."/>
            <person name="Armbrust E.V."/>
            <person name="Green B.R."/>
            <person name="Van de Peer Y."/>
            <person name="Grigoriev I.V."/>
        </authorList>
    </citation>
    <scope>NUCLEOTIDE SEQUENCE [LARGE SCALE GENOMIC DNA]</scope>
    <source>
        <strain evidence="6 7">CCMP1335</strain>
    </source>
</reference>
<dbReference type="OMA" id="EPGWLVN"/>
<dbReference type="PANTHER" id="PTHR12934:SF11">
    <property type="entry name" value="LARGE RIBOSOMAL SUBUNIT PROTEIN UL15M"/>
    <property type="match status" value="1"/>
</dbReference>
<dbReference type="eggNOG" id="KOG0846">
    <property type="taxonomic scope" value="Eukaryota"/>
</dbReference>
<dbReference type="HAMAP" id="MF_01341">
    <property type="entry name" value="Ribosomal_uL15"/>
    <property type="match status" value="1"/>
</dbReference>
<evidence type="ECO:0000259" key="5">
    <source>
        <dbReference type="Pfam" id="PF00828"/>
    </source>
</evidence>
<gene>
    <name evidence="6" type="ORF">THAPSDRAFT_17747</name>
</gene>
<dbReference type="Pfam" id="PF00828">
    <property type="entry name" value="Ribosomal_L27A"/>
    <property type="match status" value="1"/>
</dbReference>
<dbReference type="InterPro" id="IPR036227">
    <property type="entry name" value="Ribosomal_uL15/eL18_sf"/>
</dbReference>
<dbReference type="PANTHER" id="PTHR12934">
    <property type="entry name" value="50S RIBOSOMAL PROTEIN L15"/>
    <property type="match status" value="1"/>
</dbReference>
<dbReference type="InterPro" id="IPR021131">
    <property type="entry name" value="Ribosomal_uL15/eL18"/>
</dbReference>
<dbReference type="Proteomes" id="UP000001449">
    <property type="component" value="Chromosome 8"/>
</dbReference>
<dbReference type="AlphaFoldDB" id="B8C7E6"/>
<dbReference type="InParanoid" id="B8C7E6"/>
<dbReference type="KEGG" id="tps:THAPSDRAFT_17747"/>
<dbReference type="Gene3D" id="3.100.10.10">
    <property type="match status" value="1"/>
</dbReference>